<protein>
    <submittedName>
        <fullName evidence="3">Fibronectin type III domain-containing protein 7-like</fullName>
    </submittedName>
</protein>
<reference evidence="3" key="1">
    <citation type="submission" date="2025-08" db="UniProtKB">
        <authorList>
            <consortium name="RefSeq"/>
        </authorList>
    </citation>
    <scope>IDENTIFICATION</scope>
    <source>
        <strain evidence="3">Wakin</strain>
        <tissue evidence="3">Muscle</tissue>
    </source>
</reference>
<name>A0A6P6J2X9_CARAU</name>
<feature type="domain" description="Fibronectin type-III" evidence="1">
    <location>
        <begin position="272"/>
        <end position="361"/>
    </location>
</feature>
<evidence type="ECO:0000313" key="2">
    <source>
        <dbReference type="Proteomes" id="UP000515129"/>
    </source>
</evidence>
<dbReference type="RefSeq" id="XP_026054424.1">
    <property type="nucleotide sequence ID" value="XM_026198639.1"/>
</dbReference>
<proteinExistence type="predicted"/>
<feature type="domain" description="Fibronectin type-III" evidence="1">
    <location>
        <begin position="450"/>
        <end position="536"/>
    </location>
</feature>
<evidence type="ECO:0000259" key="1">
    <source>
        <dbReference type="PROSITE" id="PS50853"/>
    </source>
</evidence>
<dbReference type="AlphaFoldDB" id="A0A6P6J2X9"/>
<feature type="domain" description="Fibronectin type-III" evidence="1">
    <location>
        <begin position="8"/>
        <end position="95"/>
    </location>
</feature>
<dbReference type="GeneID" id="113040293"/>
<feature type="domain" description="Fibronectin type-III" evidence="1">
    <location>
        <begin position="96"/>
        <end position="186"/>
    </location>
</feature>
<dbReference type="CDD" id="cd00063">
    <property type="entry name" value="FN3"/>
    <property type="match status" value="3"/>
</dbReference>
<dbReference type="Proteomes" id="UP000515129">
    <property type="component" value="Chromosome 2"/>
</dbReference>
<keyword evidence="2" id="KW-1185">Reference proteome</keyword>
<gene>
    <name evidence="3" type="primary">LOC113040293</name>
</gene>
<accession>A0A6P6J2X9</accession>
<organism evidence="2 3">
    <name type="scientific">Carassius auratus</name>
    <name type="common">Goldfish</name>
    <dbReference type="NCBI Taxonomy" id="7957"/>
    <lineage>
        <taxon>Eukaryota</taxon>
        <taxon>Metazoa</taxon>
        <taxon>Chordata</taxon>
        <taxon>Craniata</taxon>
        <taxon>Vertebrata</taxon>
        <taxon>Euteleostomi</taxon>
        <taxon>Actinopterygii</taxon>
        <taxon>Neopterygii</taxon>
        <taxon>Teleostei</taxon>
        <taxon>Ostariophysi</taxon>
        <taxon>Cypriniformes</taxon>
        <taxon>Cyprinidae</taxon>
        <taxon>Cyprininae</taxon>
        <taxon>Carassius</taxon>
    </lineage>
</organism>
<dbReference type="Gene3D" id="2.60.40.10">
    <property type="entry name" value="Immunoglobulins"/>
    <property type="match status" value="5"/>
</dbReference>
<dbReference type="Pfam" id="PF00041">
    <property type="entry name" value="fn3"/>
    <property type="match status" value="1"/>
</dbReference>
<dbReference type="SMART" id="SM00060">
    <property type="entry name" value="FN3"/>
    <property type="match status" value="6"/>
</dbReference>
<sequence length="638" mass="68422">MTAQTIPATSQITYSKAISSTSIRFEWSSAQGADSYILVVNGTFHPETQNFTYTTLNGQVDNLQQATSYSCYVYSSNPAGLGAKSLVKTIRTLVQPPNNVAVTELTQGMARVTWNSVSGVLLYQMSVTANNKPGFPPVLKNVSGTAMNISNLEPCTTYTIGVASINMFLEPGESTNFTFLTSTISTVSSISVEYSCLTSTAIVRWDVVFGATLYRAVITDGQGRSFNCTSTNSTCQFLMLVCGERYTVRITAIGNCESTSDGTYVFETAPCPPKAPQLYRECSTNVILFSWDSTNNTAYYFAIAVDSDQLVTECLTVDTSCFFTDTVCGKTYSFYVRSIYTGGLDCNTGYTDGVVIKTAPCLPQNIYTTANCASISSAVITWHEAAGAKTYIVEARGNRKDFYNCSSANTSCTLTDLECGESLSVWIVATNGDCTTDPVLGEVAETVPCIPQNVSAVKTCSSESASLTWNNANGAVLYIGTATHIDGTVHTCAAMAPECTFPNLRCGETYDVKVKATNLQCNSSESQHVTLQTAPCAPVRVGVTRDCAANHVIASWQALQAGSLYTAVLQDEHGPTVNCSTSSNNCTFTDLLCGMNYNLTVTRNDGQCRSLPSSSIQIQSAQELMGTQQLQQTGSSNV</sequence>
<dbReference type="PROSITE" id="PS50853">
    <property type="entry name" value="FN3"/>
    <property type="match status" value="5"/>
</dbReference>
<dbReference type="InterPro" id="IPR013783">
    <property type="entry name" value="Ig-like_fold"/>
</dbReference>
<dbReference type="PANTHER" id="PTHR47135">
    <property type="entry name" value="FIBRONECTIN TYPE III DOMAIN-CONTAINING PROTEIN 7"/>
    <property type="match status" value="1"/>
</dbReference>
<dbReference type="InterPro" id="IPR036116">
    <property type="entry name" value="FN3_sf"/>
</dbReference>
<dbReference type="SUPFAM" id="SSF49265">
    <property type="entry name" value="Fibronectin type III"/>
    <property type="match status" value="4"/>
</dbReference>
<evidence type="ECO:0000313" key="3">
    <source>
        <dbReference type="RefSeq" id="XP_026054424.1"/>
    </source>
</evidence>
<feature type="domain" description="Fibronectin type-III" evidence="1">
    <location>
        <begin position="362"/>
        <end position="449"/>
    </location>
</feature>
<dbReference type="PANTHER" id="PTHR47135:SF1">
    <property type="entry name" value="FIBRONECTIN TYPE III DOMAIN-CONTAINING PROTEIN 7"/>
    <property type="match status" value="1"/>
</dbReference>
<dbReference type="InterPro" id="IPR003961">
    <property type="entry name" value="FN3_dom"/>
</dbReference>
<dbReference type="KEGG" id="caua:113040293"/>
<dbReference type="OrthoDB" id="9908419at2759"/>